<keyword evidence="5" id="KW-0378">Hydrolase</keyword>
<dbReference type="SUPFAM" id="SSF116734">
    <property type="entry name" value="DNA methylase specificity domain"/>
    <property type="match status" value="2"/>
</dbReference>
<comment type="caution">
    <text evidence="5">The sequence shown here is derived from an EMBL/GenBank/DDBJ whole genome shotgun (WGS) entry which is preliminary data.</text>
</comment>
<keyword evidence="3" id="KW-0238">DNA-binding</keyword>
<accession>A0ABR8D6D9</accession>
<evidence type="ECO:0000256" key="1">
    <source>
        <dbReference type="ARBA" id="ARBA00010923"/>
    </source>
</evidence>
<feature type="domain" description="Type I restriction modification DNA specificity" evidence="4">
    <location>
        <begin position="230"/>
        <end position="403"/>
    </location>
</feature>
<dbReference type="RefSeq" id="WP_190475272.1">
    <property type="nucleotide sequence ID" value="NZ_JACJSG010000027.1"/>
</dbReference>
<keyword evidence="2" id="KW-0680">Restriction system</keyword>
<evidence type="ECO:0000313" key="6">
    <source>
        <dbReference type="Proteomes" id="UP000661112"/>
    </source>
</evidence>
<proteinExistence type="inferred from homology"/>
<protein>
    <submittedName>
        <fullName evidence="5">Restriction endonuclease subunit S</fullName>
    </submittedName>
</protein>
<feature type="domain" description="Type I restriction modification DNA specificity" evidence="4">
    <location>
        <begin position="37"/>
        <end position="186"/>
    </location>
</feature>
<keyword evidence="6" id="KW-1185">Reference proteome</keyword>
<dbReference type="Pfam" id="PF01420">
    <property type="entry name" value="Methylase_S"/>
    <property type="match status" value="2"/>
</dbReference>
<keyword evidence="5" id="KW-0255">Endonuclease</keyword>
<dbReference type="Gene3D" id="1.10.287.1120">
    <property type="entry name" value="Bipartite methylase S protein"/>
    <property type="match status" value="1"/>
</dbReference>
<dbReference type="Gene3D" id="3.90.220.20">
    <property type="entry name" value="DNA methylase specificity domains"/>
    <property type="match status" value="2"/>
</dbReference>
<dbReference type="InterPro" id="IPR052021">
    <property type="entry name" value="Type-I_RS_S_subunit"/>
</dbReference>
<gene>
    <name evidence="5" type="ORF">H6G83_19335</name>
</gene>
<dbReference type="InterPro" id="IPR000055">
    <property type="entry name" value="Restrct_endonuc_typeI_TRD"/>
</dbReference>
<evidence type="ECO:0000313" key="5">
    <source>
        <dbReference type="EMBL" id="MBD2502728.1"/>
    </source>
</evidence>
<dbReference type="PANTHER" id="PTHR30408:SF12">
    <property type="entry name" value="TYPE I RESTRICTION ENZYME MJAVIII SPECIFICITY SUBUNIT"/>
    <property type="match status" value="1"/>
</dbReference>
<evidence type="ECO:0000256" key="3">
    <source>
        <dbReference type="ARBA" id="ARBA00023125"/>
    </source>
</evidence>
<dbReference type="PANTHER" id="PTHR30408">
    <property type="entry name" value="TYPE-1 RESTRICTION ENZYME ECOKI SPECIFICITY PROTEIN"/>
    <property type="match status" value="1"/>
</dbReference>
<sequence length="429" mass="49204">MAFPKYESYKDSGVEWLGEIPEHWDLQNIRAVTELKSKRNRPDFPVLSVYREYGVLLKDSRDDNHNATGLDISSYKVVEIGDLVINKMKAWQGSMGVSDYQGIVSPAYIICRVKSEKVEPKFLHYLLRSKPYIGVYNALSCGVRTGQWDMHYEDFKKIPIPLPTSEEQKRIVAFIERTTAEIDEAIAKKQHLIKLLQEQKSILINQAVTKGLNPQAPMRDSGVEWIGEIPEHWEVRKLKHLLKSMDYGLSESALSEGDYKYLNMGHIQAGRVILKNTGYLNNIPDDLILEPNDILFNRTNSFDLVGKSGIFQGKKSDNVTFASYLVRLRVTEDVEPVWFNYLLNDLLFLKYIRSLALRSLNQANLNPNRLSVVYIPTPPFEEQKKIAKILSLKETEFEQQIENIGNSINLYEELKSIYIANAVTGKIKI</sequence>
<reference evidence="5 6" key="1">
    <citation type="journal article" date="2020" name="ISME J.">
        <title>Comparative genomics reveals insights into cyanobacterial evolution and habitat adaptation.</title>
        <authorList>
            <person name="Chen M.Y."/>
            <person name="Teng W.K."/>
            <person name="Zhao L."/>
            <person name="Hu C.X."/>
            <person name="Zhou Y.K."/>
            <person name="Han B.P."/>
            <person name="Song L.R."/>
            <person name="Shu W.S."/>
        </authorList>
    </citation>
    <scope>NUCLEOTIDE SEQUENCE [LARGE SCALE GENOMIC DNA]</scope>
    <source>
        <strain evidence="5 6">FACHB-119</strain>
    </source>
</reference>
<dbReference type="Proteomes" id="UP000661112">
    <property type="component" value="Unassembled WGS sequence"/>
</dbReference>
<dbReference type="EMBL" id="JACJSG010000027">
    <property type="protein sequence ID" value="MBD2502728.1"/>
    <property type="molecule type" value="Genomic_DNA"/>
</dbReference>
<comment type="similarity">
    <text evidence="1">Belongs to the type-I restriction system S methylase family.</text>
</comment>
<organism evidence="5 6">
    <name type="scientific">Anabaena azotica FACHB-119</name>
    <dbReference type="NCBI Taxonomy" id="947527"/>
    <lineage>
        <taxon>Bacteria</taxon>
        <taxon>Bacillati</taxon>
        <taxon>Cyanobacteriota</taxon>
        <taxon>Cyanophyceae</taxon>
        <taxon>Nostocales</taxon>
        <taxon>Nostocaceae</taxon>
        <taxon>Anabaena</taxon>
        <taxon>Anabaena azotica</taxon>
    </lineage>
</organism>
<keyword evidence="5" id="KW-0540">Nuclease</keyword>
<name>A0ABR8D6D9_9NOST</name>
<dbReference type="InterPro" id="IPR044946">
    <property type="entry name" value="Restrct_endonuc_typeI_TRD_sf"/>
</dbReference>
<evidence type="ECO:0000256" key="2">
    <source>
        <dbReference type="ARBA" id="ARBA00022747"/>
    </source>
</evidence>
<dbReference type="GO" id="GO:0004519">
    <property type="term" value="F:endonuclease activity"/>
    <property type="evidence" value="ECO:0007669"/>
    <property type="project" value="UniProtKB-KW"/>
</dbReference>
<evidence type="ECO:0000259" key="4">
    <source>
        <dbReference type="Pfam" id="PF01420"/>
    </source>
</evidence>